<reference evidence="2 3" key="1">
    <citation type="submission" date="2018-11" db="EMBL/GenBank/DDBJ databases">
        <authorList>
            <consortium name="Pathogen Informatics"/>
        </authorList>
    </citation>
    <scope>NUCLEOTIDE SEQUENCE [LARGE SCALE GENOMIC DNA]</scope>
</reference>
<evidence type="ECO:0000313" key="2">
    <source>
        <dbReference type="EMBL" id="VDM07211.1"/>
    </source>
</evidence>
<protein>
    <submittedName>
        <fullName evidence="2">Uncharacterized protein</fullName>
    </submittedName>
</protein>
<gene>
    <name evidence="2" type="ORF">WBA_LOCUS597</name>
</gene>
<dbReference type="InParanoid" id="A0A3P7DC81"/>
<feature type="region of interest" description="Disordered" evidence="1">
    <location>
        <begin position="118"/>
        <end position="165"/>
    </location>
</feature>
<organism evidence="2 3">
    <name type="scientific">Wuchereria bancrofti</name>
    <dbReference type="NCBI Taxonomy" id="6293"/>
    <lineage>
        <taxon>Eukaryota</taxon>
        <taxon>Metazoa</taxon>
        <taxon>Ecdysozoa</taxon>
        <taxon>Nematoda</taxon>
        <taxon>Chromadorea</taxon>
        <taxon>Rhabditida</taxon>
        <taxon>Spirurina</taxon>
        <taxon>Spiruromorpha</taxon>
        <taxon>Filarioidea</taxon>
        <taxon>Onchocercidae</taxon>
        <taxon>Wuchereria</taxon>
    </lineage>
</organism>
<dbReference type="EMBL" id="UYWW01000088">
    <property type="protein sequence ID" value="VDM07211.1"/>
    <property type="molecule type" value="Genomic_DNA"/>
</dbReference>
<name>A0A3P7DC81_WUCBA</name>
<dbReference type="Proteomes" id="UP000270924">
    <property type="component" value="Unassembled WGS sequence"/>
</dbReference>
<sequence length="224" mass="24428">MERFNKETLKQLRDDLNTALISLSQKHGLDIELGTVHFSDFECSGKLKFKINSPEAAVATEDALPSWIKIGREFKFGGIGTLEEIKEELIDEGISESYMRDAEEAPVLETPVTAPVAETKTPGQRGRKIDPNSKRQAKLAKRAEVLQSGGEVKRGRPAIAESKRQQRLAKRAEIVKNGGVIKVGRPKGSGKKTTEVIVEAPVTEVVAPAKTKKGKKAVAETTAE</sequence>
<evidence type="ECO:0000313" key="3">
    <source>
        <dbReference type="Proteomes" id="UP000270924"/>
    </source>
</evidence>
<keyword evidence="3" id="KW-1185">Reference proteome</keyword>
<proteinExistence type="predicted"/>
<evidence type="ECO:0000256" key="1">
    <source>
        <dbReference type="SAM" id="MobiDB-lite"/>
    </source>
</evidence>
<accession>A0A3P7DC81</accession>
<dbReference type="AlphaFoldDB" id="A0A3P7DC81"/>